<dbReference type="Pfam" id="PF01168">
    <property type="entry name" value="Ala_racemase_N"/>
    <property type="match status" value="1"/>
</dbReference>
<dbReference type="PANTHER" id="PTHR10146">
    <property type="entry name" value="PROLINE SYNTHETASE CO-TRANSCRIBED BACTERIAL HOMOLOG PROTEIN"/>
    <property type="match status" value="1"/>
</dbReference>
<dbReference type="InterPro" id="IPR011078">
    <property type="entry name" value="PyrdxlP_homeostasis"/>
</dbReference>
<feature type="domain" description="Alanine racemase N-terminal" evidence="5">
    <location>
        <begin position="7"/>
        <end position="228"/>
    </location>
</feature>
<dbReference type="CDD" id="cd00635">
    <property type="entry name" value="PLPDE_III_YBL036c_like"/>
    <property type="match status" value="1"/>
</dbReference>
<accession>A0AAU9E4G2</accession>
<reference evidence="6 7" key="1">
    <citation type="submission" date="2023-08" db="EMBL/GenBank/DDBJ databases">
        <title>Helicovermis profunda gen. nov., sp. nov., a novel mesophilic, fermentative bacterium within the Bacillota from a deep-sea hydrothermal vent chimney.</title>
        <authorList>
            <person name="Miyazaki U."/>
            <person name="Mizutani D."/>
            <person name="Hashimoto Y."/>
            <person name="Tame A."/>
            <person name="Sawayama S."/>
            <person name="Miyazaki J."/>
            <person name="Takai K."/>
            <person name="Nakagawa S."/>
        </authorList>
    </citation>
    <scope>NUCLEOTIDE SEQUENCE [LARGE SCALE GENOMIC DNA]</scope>
    <source>
        <strain evidence="6 7">S502</strain>
    </source>
</reference>
<evidence type="ECO:0000256" key="3">
    <source>
        <dbReference type="PIRSR" id="PIRSR004848-1"/>
    </source>
</evidence>
<protein>
    <recommendedName>
        <fullName evidence="2">Pyridoxal phosphate homeostasis protein</fullName>
        <shortName evidence="2">PLP homeostasis protein</shortName>
    </recommendedName>
</protein>
<dbReference type="NCBIfam" id="TIGR00044">
    <property type="entry name" value="YggS family pyridoxal phosphate-dependent enzyme"/>
    <property type="match status" value="1"/>
</dbReference>
<dbReference type="HAMAP" id="MF_02087">
    <property type="entry name" value="PLP_homeostasis"/>
    <property type="match status" value="1"/>
</dbReference>
<dbReference type="InterPro" id="IPR029066">
    <property type="entry name" value="PLP-binding_barrel"/>
</dbReference>
<evidence type="ECO:0000256" key="2">
    <source>
        <dbReference type="HAMAP-Rule" id="MF_02087"/>
    </source>
</evidence>
<dbReference type="PANTHER" id="PTHR10146:SF14">
    <property type="entry name" value="PYRIDOXAL PHOSPHATE HOMEOSTASIS PROTEIN"/>
    <property type="match status" value="1"/>
</dbReference>
<keyword evidence="7" id="KW-1185">Reference proteome</keyword>
<keyword evidence="1 2" id="KW-0663">Pyridoxal phosphate</keyword>
<evidence type="ECO:0000256" key="1">
    <source>
        <dbReference type="ARBA" id="ARBA00022898"/>
    </source>
</evidence>
<evidence type="ECO:0000256" key="4">
    <source>
        <dbReference type="RuleBase" id="RU004514"/>
    </source>
</evidence>
<feature type="modified residue" description="N6-(pyridoxal phosphate)lysine" evidence="2 3">
    <location>
        <position position="36"/>
    </location>
</feature>
<evidence type="ECO:0000313" key="7">
    <source>
        <dbReference type="Proteomes" id="UP001321786"/>
    </source>
</evidence>
<dbReference type="AlphaFoldDB" id="A0AAU9E4G2"/>
<comment type="cofactor">
    <cofactor evidence="3">
        <name>pyridoxal 5'-phosphate</name>
        <dbReference type="ChEBI" id="CHEBI:597326"/>
    </cofactor>
</comment>
<organism evidence="6 7">
    <name type="scientific">Helicovermis profundi</name>
    <dbReference type="NCBI Taxonomy" id="3065157"/>
    <lineage>
        <taxon>Bacteria</taxon>
        <taxon>Bacillati</taxon>
        <taxon>Bacillota</taxon>
        <taxon>Clostridia</taxon>
        <taxon>Helicovermis</taxon>
    </lineage>
</organism>
<comment type="similarity">
    <text evidence="2 4">Belongs to the pyridoxal phosphate-binding protein YggS/PROSC family.</text>
</comment>
<gene>
    <name evidence="6" type="ORF">HLPR_18170</name>
</gene>
<evidence type="ECO:0000259" key="5">
    <source>
        <dbReference type="Pfam" id="PF01168"/>
    </source>
</evidence>
<dbReference type="PIRSF" id="PIRSF004848">
    <property type="entry name" value="YBL036c_PLPDEIII"/>
    <property type="match status" value="1"/>
</dbReference>
<sequence length="232" mass="26786">MEYLKNNIDNIRENIKKACDSTGREISEITLIAVTKTIDESIVNESLKYDIFDVGENRVQEIQRKYDNIKSGVKWHLIGHLQTNKVKYIIEKVDLIHSVDSIKLAKEIDKRAREIGKVMDILVQINVAKEESKFGINEENIDEIINELSKLNNIKVKGLMNIAPFDENVEKIRNDFKKMKEIFDSLSNKLYNNVEMLYLSMGMTNDYMVAIEEGANMIRVGTGIYGKRDYSK</sequence>
<dbReference type="Gene3D" id="3.20.20.10">
    <property type="entry name" value="Alanine racemase"/>
    <property type="match status" value="1"/>
</dbReference>
<evidence type="ECO:0000313" key="6">
    <source>
        <dbReference type="EMBL" id="BEP29486.1"/>
    </source>
</evidence>
<dbReference type="RefSeq" id="WP_338535116.1">
    <property type="nucleotide sequence ID" value="NZ_AP028654.1"/>
</dbReference>
<comment type="function">
    <text evidence="2">Pyridoxal 5'-phosphate (PLP)-binding protein, which is involved in PLP homeostasis.</text>
</comment>
<dbReference type="KEGG" id="hprf:HLPR_18170"/>
<dbReference type="GO" id="GO:0030170">
    <property type="term" value="F:pyridoxal phosphate binding"/>
    <property type="evidence" value="ECO:0007669"/>
    <property type="project" value="UniProtKB-UniRule"/>
</dbReference>
<dbReference type="EMBL" id="AP028654">
    <property type="protein sequence ID" value="BEP29486.1"/>
    <property type="molecule type" value="Genomic_DNA"/>
</dbReference>
<dbReference type="FunFam" id="3.20.20.10:FF:000018">
    <property type="entry name" value="Pyridoxal phosphate homeostasis protein"/>
    <property type="match status" value="1"/>
</dbReference>
<dbReference type="Proteomes" id="UP001321786">
    <property type="component" value="Chromosome"/>
</dbReference>
<proteinExistence type="inferred from homology"/>
<dbReference type="InterPro" id="IPR001608">
    <property type="entry name" value="Ala_racemase_N"/>
</dbReference>
<dbReference type="SUPFAM" id="SSF51419">
    <property type="entry name" value="PLP-binding barrel"/>
    <property type="match status" value="1"/>
</dbReference>
<name>A0AAU9E4G2_9FIRM</name>